<reference evidence="2 3" key="1">
    <citation type="submission" date="2016-10" db="EMBL/GenBank/DDBJ databases">
        <authorList>
            <person name="de Groot N.N."/>
        </authorList>
    </citation>
    <scope>NUCLEOTIDE SEQUENCE [LARGE SCALE GENOMIC DNA]</scope>
    <source>
        <strain evidence="2 3">DSM 15283</strain>
    </source>
</reference>
<evidence type="ECO:0000256" key="1">
    <source>
        <dbReference type="SAM" id="Coils"/>
    </source>
</evidence>
<dbReference type="STRING" id="254406.SAMN04488042_1011388"/>
<dbReference type="SUPFAM" id="SSF158791">
    <property type="entry name" value="MgtE N-terminal domain-like"/>
    <property type="match status" value="1"/>
</dbReference>
<organism evidence="2 3">
    <name type="scientific">Shimia aestuarii</name>
    <dbReference type="NCBI Taxonomy" id="254406"/>
    <lineage>
        <taxon>Bacteria</taxon>
        <taxon>Pseudomonadati</taxon>
        <taxon>Pseudomonadota</taxon>
        <taxon>Alphaproteobacteria</taxon>
        <taxon>Rhodobacterales</taxon>
        <taxon>Roseobacteraceae</taxon>
    </lineage>
</organism>
<accession>A0A1I4K9U8</accession>
<evidence type="ECO:0000313" key="2">
    <source>
        <dbReference type="EMBL" id="SFL75612.1"/>
    </source>
</evidence>
<gene>
    <name evidence="2" type="ORF">SAMN04488042_1011388</name>
</gene>
<dbReference type="AlphaFoldDB" id="A0A1I4K9U8"/>
<sequence length="185" mass="20107">MLIAGFLIGSAVLRIGSEAGQAFAKVDPGTKSHSIIETTPLAPEQVCEPPEDLRRLMEAFDAREERIARQESDIRNRMQALAVADDQVSQKLDALVQAEERLRATIALAETASEDDLTRLTTVYETMKPKDAAALFEEMDPEFAAGFIGRMRPEIAAGVMTGMSPSAAYTISVIIAGRNAEVPRE</sequence>
<keyword evidence="1" id="KW-0175">Coiled coil</keyword>
<feature type="coiled-coil region" evidence="1">
    <location>
        <begin position="53"/>
        <end position="115"/>
    </location>
</feature>
<keyword evidence="2" id="KW-0966">Cell projection</keyword>
<keyword evidence="2" id="KW-0282">Flagellum</keyword>
<dbReference type="RefSeq" id="WP_242654710.1">
    <property type="nucleotide sequence ID" value="NZ_FOTQ01000001.1"/>
</dbReference>
<proteinExistence type="predicted"/>
<keyword evidence="3" id="KW-1185">Reference proteome</keyword>
<dbReference type="EMBL" id="FOTQ01000001">
    <property type="protein sequence ID" value="SFL75612.1"/>
    <property type="molecule type" value="Genomic_DNA"/>
</dbReference>
<name>A0A1I4K9U8_9RHOB</name>
<evidence type="ECO:0000313" key="3">
    <source>
        <dbReference type="Proteomes" id="UP000199144"/>
    </source>
</evidence>
<keyword evidence="2" id="KW-0969">Cilium</keyword>
<protein>
    <submittedName>
        <fullName evidence="2">Flagellar motility protein MotE, a chaperone for MotC folding</fullName>
    </submittedName>
</protein>
<dbReference type="Proteomes" id="UP000199144">
    <property type="component" value="Unassembled WGS sequence"/>
</dbReference>